<accession>A0A7M5UZ61</accession>
<feature type="region of interest" description="Disordered" evidence="12">
    <location>
        <begin position="666"/>
        <end position="748"/>
    </location>
</feature>
<dbReference type="SUPFAM" id="SSF52540">
    <property type="entry name" value="P-loop containing nucleoside triphosphate hydrolases"/>
    <property type="match status" value="1"/>
</dbReference>
<dbReference type="GO" id="GO:0016787">
    <property type="term" value="F:hydrolase activity"/>
    <property type="evidence" value="ECO:0007669"/>
    <property type="project" value="UniProtKB-KW"/>
</dbReference>
<dbReference type="Pfam" id="PF08152">
    <property type="entry name" value="GUCT"/>
    <property type="match status" value="1"/>
</dbReference>
<comment type="similarity">
    <text evidence="3">Belongs to the DEAD box helicase family. DDX21/DDX50 subfamily.</text>
</comment>
<evidence type="ECO:0000256" key="9">
    <source>
        <dbReference type="ARBA" id="ARBA00022840"/>
    </source>
</evidence>
<dbReference type="InterPro" id="IPR035979">
    <property type="entry name" value="RBD_domain_sf"/>
</dbReference>
<evidence type="ECO:0000256" key="7">
    <source>
        <dbReference type="ARBA" id="ARBA00022801"/>
    </source>
</evidence>
<dbReference type="GO" id="GO:0003723">
    <property type="term" value="F:RNA binding"/>
    <property type="evidence" value="ECO:0007669"/>
    <property type="project" value="UniProtKB-KW"/>
</dbReference>
<evidence type="ECO:0000256" key="5">
    <source>
        <dbReference type="ARBA" id="ARBA00022490"/>
    </source>
</evidence>
<dbReference type="CDD" id="cd12937">
    <property type="entry name" value="GUCT_RH7_like"/>
    <property type="match status" value="1"/>
</dbReference>
<dbReference type="Proteomes" id="UP000594262">
    <property type="component" value="Unplaced"/>
</dbReference>
<keyword evidence="5" id="KW-0963">Cytoplasm</keyword>
<evidence type="ECO:0000256" key="2">
    <source>
        <dbReference type="ARBA" id="ARBA00004604"/>
    </source>
</evidence>
<comment type="subcellular location">
    <subcellularLocation>
        <location evidence="1">Cytoplasm</location>
    </subcellularLocation>
    <subcellularLocation>
        <location evidence="2">Nucleus</location>
        <location evidence="2">Nucleolus</location>
    </subcellularLocation>
</comment>
<dbReference type="Gene3D" id="3.30.70.2280">
    <property type="match status" value="1"/>
</dbReference>
<dbReference type="SUPFAM" id="SSF54928">
    <property type="entry name" value="RNA-binding domain, RBD"/>
    <property type="match status" value="1"/>
</dbReference>
<name>A0A7M5UZ61_9CNID</name>
<feature type="compositionally biased region" description="Gly residues" evidence="12">
    <location>
        <begin position="669"/>
        <end position="694"/>
    </location>
</feature>
<dbReference type="GO" id="GO:0005829">
    <property type="term" value="C:cytosol"/>
    <property type="evidence" value="ECO:0007669"/>
    <property type="project" value="TreeGrafter"/>
</dbReference>
<evidence type="ECO:0000256" key="4">
    <source>
        <dbReference type="ARBA" id="ARBA00012552"/>
    </source>
</evidence>
<dbReference type="InterPro" id="IPR001650">
    <property type="entry name" value="Helicase_C-like"/>
</dbReference>
<evidence type="ECO:0000259" key="13">
    <source>
        <dbReference type="PROSITE" id="PS51192"/>
    </source>
</evidence>
<dbReference type="InterPro" id="IPR059027">
    <property type="entry name" value="DD_DDX21-DDX50"/>
</dbReference>
<protein>
    <recommendedName>
        <fullName evidence="4">RNA helicase</fullName>
        <ecNumber evidence="4">3.6.4.13</ecNumber>
    </recommendedName>
</protein>
<evidence type="ECO:0000256" key="8">
    <source>
        <dbReference type="ARBA" id="ARBA00022806"/>
    </source>
</evidence>
<evidence type="ECO:0000256" key="12">
    <source>
        <dbReference type="SAM" id="MobiDB-lite"/>
    </source>
</evidence>
<evidence type="ECO:0000256" key="10">
    <source>
        <dbReference type="ARBA" id="ARBA00022884"/>
    </source>
</evidence>
<evidence type="ECO:0000256" key="11">
    <source>
        <dbReference type="ARBA" id="ARBA00023242"/>
    </source>
</evidence>
<dbReference type="PROSITE" id="PS51192">
    <property type="entry name" value="HELICASE_ATP_BIND_1"/>
    <property type="match status" value="1"/>
</dbReference>
<dbReference type="EC" id="3.6.4.13" evidence="4"/>
<dbReference type="Gene3D" id="3.40.50.300">
    <property type="entry name" value="P-loop containing nucleotide triphosphate hydrolases"/>
    <property type="match status" value="2"/>
</dbReference>
<keyword evidence="11" id="KW-0539">Nucleus</keyword>
<evidence type="ECO:0000313" key="15">
    <source>
        <dbReference type="EnsemblMetazoa" id="CLYHEMP006786.2"/>
    </source>
</evidence>
<feature type="domain" description="Helicase C-terminal" evidence="14">
    <location>
        <begin position="371"/>
        <end position="517"/>
    </location>
</feature>
<keyword evidence="7" id="KW-0378">Hydrolase</keyword>
<organism evidence="15 16">
    <name type="scientific">Clytia hemisphaerica</name>
    <dbReference type="NCBI Taxonomy" id="252671"/>
    <lineage>
        <taxon>Eukaryota</taxon>
        <taxon>Metazoa</taxon>
        <taxon>Cnidaria</taxon>
        <taxon>Hydrozoa</taxon>
        <taxon>Hydroidolina</taxon>
        <taxon>Leptothecata</taxon>
        <taxon>Obeliida</taxon>
        <taxon>Clytiidae</taxon>
        <taxon>Clytia</taxon>
    </lineage>
</organism>
<reference evidence="15" key="1">
    <citation type="submission" date="2021-01" db="UniProtKB">
        <authorList>
            <consortium name="EnsemblMetazoa"/>
        </authorList>
    </citation>
    <scope>IDENTIFICATION</scope>
</reference>
<dbReference type="PANTHER" id="PTHR47959:SF19">
    <property type="entry name" value="NUCLEOLAR RNA HELICASE 2-A"/>
    <property type="match status" value="1"/>
</dbReference>
<dbReference type="InterPro" id="IPR014001">
    <property type="entry name" value="Helicase_ATP-bd"/>
</dbReference>
<dbReference type="InterPro" id="IPR012562">
    <property type="entry name" value="GUCT"/>
</dbReference>
<keyword evidence="16" id="KW-1185">Reference proteome</keyword>
<dbReference type="EnsemblMetazoa" id="CLYHEMT006786.2">
    <property type="protein sequence ID" value="CLYHEMP006786.2"/>
    <property type="gene ID" value="CLYHEMG006786"/>
</dbReference>
<feature type="domain" description="Helicase ATP-binding" evidence="13">
    <location>
        <begin position="161"/>
        <end position="341"/>
    </location>
</feature>
<keyword evidence="10" id="KW-0694">RNA-binding</keyword>
<dbReference type="OrthoDB" id="4255at2759"/>
<feature type="compositionally biased region" description="Low complexity" evidence="12">
    <location>
        <begin position="695"/>
        <end position="721"/>
    </location>
</feature>
<dbReference type="SMART" id="SM00487">
    <property type="entry name" value="DEXDc"/>
    <property type="match status" value="1"/>
</dbReference>
<dbReference type="GO" id="GO:0003724">
    <property type="term" value="F:RNA helicase activity"/>
    <property type="evidence" value="ECO:0007669"/>
    <property type="project" value="UniProtKB-EC"/>
</dbReference>
<evidence type="ECO:0000256" key="3">
    <source>
        <dbReference type="ARBA" id="ARBA00006517"/>
    </source>
</evidence>
<evidence type="ECO:0000256" key="6">
    <source>
        <dbReference type="ARBA" id="ARBA00022741"/>
    </source>
</evidence>
<sequence length="748" mass="84301">FCLYFLDQTKKYKDSMIFSLYGRSLTAFRIVRSSCYQLSRNFSKTFHQNISCSSKKQISFQPDQWNPCIINTSRLYSTNFENNDIHKDKESLETLKLKLRELATSQVLKHRARKDTVSSEKIRNQQKEDGDFSNFEISKKTTKKLKANGVEYLFPVQAETFAACHKGNDVIVQARTGTGKTLAFTLPILEILRDYEDEVFEKKRRMPMALVLAPTRELAMQIYKEFEKYKAKKISVSCFYGGAPYEQQEHEMREGIDVLVGTPGRIMDYLHKGKLNFSNLKHACLDEADRMMDMGFQESLDEILSSAYTNDNKPQTLLFSATVPPWVKDTAKKYMDKNYKTFDLIGKDINKSSTSVEHKAIKCSYYERAATIKDILQVYSGKHGKSIIFTSTKQEANELALSSVIKMDSQVLHGDIQQKQREITLQSFRDGKFNCLIATDVAARGLDIPEIDLVIQTEPPKDVDSYIHRAGRTGRAGRNGACIIFFKPGQEWGVQAVERKAGIQFTRIGPPQQEDIIRASAHDAVRCLDDISDEVLSIFAPSAKELIEKRDGNAEEALAAALAYISGVTEIVQRSLLSSQPGYTTYMMKQNLELRSNSLIWSTLRRYFDESFLGSIKGMRMCADKLGCVFDVPDSSISVLEDTWQGDKFATLEKLTELPELVEGVSSQYGGGSGGNFSRGGGRGGYGGGRGGGNNWNRNQNGNRSFGSNWSNNNNNNRNSQGGYGRKRPFENNGQSNFGGGYDKRQRR</sequence>
<dbReference type="InterPro" id="IPR011545">
    <property type="entry name" value="DEAD/DEAH_box_helicase_dom"/>
</dbReference>
<dbReference type="Pfam" id="PF00270">
    <property type="entry name" value="DEAD"/>
    <property type="match status" value="1"/>
</dbReference>
<dbReference type="PANTHER" id="PTHR47959">
    <property type="entry name" value="ATP-DEPENDENT RNA HELICASE RHLE-RELATED"/>
    <property type="match status" value="1"/>
</dbReference>
<evidence type="ECO:0000313" key="16">
    <source>
        <dbReference type="Proteomes" id="UP000594262"/>
    </source>
</evidence>
<dbReference type="Pfam" id="PF26142">
    <property type="entry name" value="DD_DDX21-DDX50"/>
    <property type="match status" value="1"/>
</dbReference>
<dbReference type="InterPro" id="IPR027417">
    <property type="entry name" value="P-loop_NTPase"/>
</dbReference>
<dbReference type="CDD" id="cd00268">
    <property type="entry name" value="DEADc"/>
    <property type="match status" value="1"/>
</dbReference>
<dbReference type="Pfam" id="PF00271">
    <property type="entry name" value="Helicase_C"/>
    <property type="match status" value="1"/>
</dbReference>
<dbReference type="PROSITE" id="PS51194">
    <property type="entry name" value="HELICASE_CTER"/>
    <property type="match status" value="1"/>
</dbReference>
<dbReference type="CDD" id="cd18787">
    <property type="entry name" value="SF2_C_DEAD"/>
    <property type="match status" value="1"/>
</dbReference>
<dbReference type="SMART" id="SM00490">
    <property type="entry name" value="HELICc"/>
    <property type="match status" value="1"/>
</dbReference>
<evidence type="ECO:0000256" key="1">
    <source>
        <dbReference type="ARBA" id="ARBA00004496"/>
    </source>
</evidence>
<dbReference type="GO" id="GO:0005524">
    <property type="term" value="F:ATP binding"/>
    <property type="evidence" value="ECO:0007669"/>
    <property type="project" value="UniProtKB-KW"/>
</dbReference>
<dbReference type="InterPro" id="IPR050079">
    <property type="entry name" value="DEAD_box_RNA_helicase"/>
</dbReference>
<dbReference type="GO" id="GO:0005730">
    <property type="term" value="C:nucleolus"/>
    <property type="evidence" value="ECO:0007669"/>
    <property type="project" value="UniProtKB-SubCell"/>
</dbReference>
<proteinExistence type="inferred from homology"/>
<keyword evidence="8" id="KW-0347">Helicase</keyword>
<dbReference type="InterPro" id="IPR044742">
    <property type="entry name" value="DEAD/DEAH_RhlB"/>
</dbReference>
<keyword evidence="9" id="KW-0067">ATP-binding</keyword>
<keyword evidence="6" id="KW-0547">Nucleotide-binding</keyword>
<dbReference type="AlphaFoldDB" id="A0A7M5UZ61"/>
<evidence type="ECO:0000259" key="14">
    <source>
        <dbReference type="PROSITE" id="PS51194"/>
    </source>
</evidence>